<feature type="compositionally biased region" description="Low complexity" evidence="4">
    <location>
        <begin position="182"/>
        <end position="209"/>
    </location>
</feature>
<evidence type="ECO:0000256" key="4">
    <source>
        <dbReference type="SAM" id="MobiDB-lite"/>
    </source>
</evidence>
<feature type="compositionally biased region" description="Low complexity" evidence="4">
    <location>
        <begin position="357"/>
        <end position="372"/>
    </location>
</feature>
<dbReference type="STRING" id="7222.B4JTA5"/>
<dbReference type="Proteomes" id="UP000001070">
    <property type="component" value="Unassembled WGS sequence"/>
</dbReference>
<feature type="compositionally biased region" description="Polar residues" evidence="4">
    <location>
        <begin position="1662"/>
        <end position="1671"/>
    </location>
</feature>
<feature type="compositionally biased region" description="Basic residues" evidence="4">
    <location>
        <begin position="211"/>
        <end position="228"/>
    </location>
</feature>
<keyword evidence="2" id="KW-0396">Initiation factor</keyword>
<proteinExistence type="inferred from homology"/>
<feature type="region of interest" description="Disordered" evidence="4">
    <location>
        <begin position="1809"/>
        <end position="1834"/>
    </location>
</feature>
<dbReference type="Pfam" id="PF02854">
    <property type="entry name" value="MIF4G"/>
    <property type="match status" value="1"/>
</dbReference>
<dbReference type="InterPro" id="IPR003890">
    <property type="entry name" value="MIF4G-like_typ-3"/>
</dbReference>
<comment type="similarity">
    <text evidence="1">Belongs to the eukaryotic initiation factor 4G family.</text>
</comment>
<protein>
    <submittedName>
        <fullName evidence="6">GH10779</fullName>
    </submittedName>
</protein>
<dbReference type="SUPFAM" id="SSF48371">
    <property type="entry name" value="ARM repeat"/>
    <property type="match status" value="2"/>
</dbReference>
<dbReference type="GO" id="GO:0007140">
    <property type="term" value="P:male meiotic nuclear division"/>
    <property type="evidence" value="ECO:0007669"/>
    <property type="project" value="EnsemblMetazoa"/>
</dbReference>
<feature type="compositionally biased region" description="Low complexity" evidence="4">
    <location>
        <begin position="44"/>
        <end position="82"/>
    </location>
</feature>
<dbReference type="eggNOG" id="KOG0401">
    <property type="taxonomic scope" value="Eukaryota"/>
</dbReference>
<feature type="compositionally biased region" description="Low complexity" evidence="4">
    <location>
        <begin position="1684"/>
        <end position="1695"/>
    </location>
</feature>
<feature type="region of interest" description="Disordered" evidence="4">
    <location>
        <begin position="987"/>
        <end position="1023"/>
    </location>
</feature>
<keyword evidence="3" id="KW-0648">Protein biosynthesis</keyword>
<dbReference type="Pfam" id="PF02847">
    <property type="entry name" value="MA3"/>
    <property type="match status" value="1"/>
</dbReference>
<dbReference type="OMA" id="KKHHDGH"/>
<feature type="region of interest" description="Disordered" evidence="4">
    <location>
        <begin position="313"/>
        <end position="404"/>
    </location>
</feature>
<feature type="compositionally biased region" description="Polar residues" evidence="4">
    <location>
        <begin position="1809"/>
        <end position="1819"/>
    </location>
</feature>
<dbReference type="FunCoup" id="B4JTA5">
    <property type="interactions" value="32"/>
</dbReference>
<feature type="compositionally biased region" description="Polar residues" evidence="4">
    <location>
        <begin position="392"/>
        <end position="402"/>
    </location>
</feature>
<evidence type="ECO:0000313" key="6">
    <source>
        <dbReference type="EMBL" id="EDV94995.1"/>
    </source>
</evidence>
<feature type="compositionally biased region" description="Low complexity" evidence="4">
    <location>
        <begin position="863"/>
        <end position="886"/>
    </location>
</feature>
<organism evidence="7">
    <name type="scientific">Drosophila grimshawi</name>
    <name type="common">Hawaiian fruit fly</name>
    <name type="synonym">Idiomyia grimshawi</name>
    <dbReference type="NCBI Taxonomy" id="7222"/>
    <lineage>
        <taxon>Eukaryota</taxon>
        <taxon>Metazoa</taxon>
        <taxon>Ecdysozoa</taxon>
        <taxon>Arthropoda</taxon>
        <taxon>Hexapoda</taxon>
        <taxon>Insecta</taxon>
        <taxon>Pterygota</taxon>
        <taxon>Neoptera</taxon>
        <taxon>Endopterygota</taxon>
        <taxon>Diptera</taxon>
        <taxon>Brachycera</taxon>
        <taxon>Muscomorpha</taxon>
        <taxon>Ephydroidea</taxon>
        <taxon>Drosophilidae</taxon>
        <taxon>Drosophila</taxon>
        <taxon>Hawaiian Drosophila</taxon>
    </lineage>
</organism>
<feature type="compositionally biased region" description="Low complexity" evidence="4">
    <location>
        <begin position="782"/>
        <end position="822"/>
    </location>
</feature>
<dbReference type="EMBL" id="CH916373">
    <property type="protein sequence ID" value="EDV94995.1"/>
    <property type="molecule type" value="Genomic_DNA"/>
</dbReference>
<dbReference type="SMART" id="SM00544">
    <property type="entry name" value="MA3"/>
    <property type="match status" value="1"/>
</dbReference>
<dbReference type="InParanoid" id="B4JTA5"/>
<sequence length="2255" mass="246980">MFMSTGGGGKGKKPQSTHQQNHNRQSQHHQTPHAHPHPHHHHQATSQQQQPPQQQQQQQPQQQQPPHISHLLQQQQDQQQQQQPPPPHAVFVPQPSSISNLGSLHHNPHQHHPLPQQQQLQLQLQQQHQQHQQQLQQQHHQQQLQQQHHLQQQQQQHHLQQQPIIFYQPPPQLAYANHGQHSSSSSSNGSTGGAALQLSGAASNSSLGHAGHGHKQHHHSHSHGHGHGHANGSSSSSASLVHAMGSSTLPHFSQSAGLIAPPTGNAGGPGTAYISATYLPFNHPGQLINAQPVAFAPNAAVATPAAAGFYATAQQHQKQQQQQMASAQQQHGIGVSPAPSPALAQPIAYYHTPPPLNNSSNNNNSNANKSKSTPGGGTGNGGHRGSMRGAGQRSTPPQQQPSYFPAYAVPTATAPQRPASRNSPLNGTPAYHMPPAYCPSIPIVPPQSLTTAPLIAAASMTAAPPTAPTGLHTYASHLQSTSATAVGATVPGGVAGAYSSTSLTALQQLAGGCEKLKERRRPTHAIPIIHPDTKENVLDPNSSVFINKDSNCTLTSSTGSECSLPRYQLAADPDASSLTALILAGNMVDHQMQTEKASQAVDDSQAVDASAAAFATPLTDEDKVSVIVKDILANSGNPDEHLSFWQCNDVDNSSENTAELPCVVDKEANNDELPPTSCSNTDGPVLFTESPTSKKQRPKSANKQSTATPISIANAVAEAATSCSSKTRCILAGIKQATISAPQQQQKPLLPTPTTTTAISARLATDAGPASPLKVPKPKITVQQSQVAQRQQQQQSQPQQQQLSQPQQVKYELGSSSSSAASTPTHQQNLPQIQSTKQQTGRVKPTAASPGSGSGTGPGTGSGTSTPQQVAVASAVMPAAAVPPSRKNQRKTQKRKEQEKKKQKAAGNTATTTTATTAAAVSNVTNNNNNNSSNSSATTSSKSNSNNNNNNSASGAETIITYVTTTKTTAAVASATLADKAAPTTTDMLSATSNNSSLSFSLRDKQPKELQKPLASSNEPDAIDATAASDQLRYGQQRDKDSCDIDMVAQAVDVDKHVANKDIVAKFLQKDVTNANAPSQAAEPQLEFLNSSSSICEDEDLMSIADVAEKSTKSKTDAAELNVHQIQINKLPNEANLSELKFGDFIEEATPDNSSFICSSTWSSSQPASDLVKISQTTLSEDNVDCCAPGDSTHKIELANKKVSGSAGHQSVKSAVSNTNVMGGSKAITGTLTRSRSASKFIRYNLEELRELSKLSISRKPPLVPCQKGDCISQLFVSRQSQQVQQQQQQHHHGHNQYGQQFQHTHESMDYGSGKRGRGHGHNQNKKHHDGHQASMSGGITSANNSGPGGGGMGSSNRRHMDIIRVQLSLKEEIKLSECKNAWQPEAMRRMSSFSTTEIDPDDDMEVVLKKVRGILNKLTPDNFEVLLKEMSSIKMDTQAKMTNVMLLIFEKTISEPNFAPTYARFCKVLFHEIKAENKSLFTSSLITRIQHEFESNVNDANAKAKKLQPTQERINACTDPAKKAELRAEMEDLEYQFRRRAWGTVRFIGELFKLQSLTSDRVLHCVESLLEHGCEEKLEYMCKLLTTVGHLLEAGQPEQYQSGVRIEKIFRRIQDIVQRSRFNASHTSHRQHQHNIKISSRVRFMMQDVLDLRSRNWDQPVTAQSAAANRQQRHKQLDEPKAQQQSQQQQQHSSGSGGVRSGQLPQQQAQQQQQQSSISQYQQQKQHHLGHESSGNYFMQKSNKSQHQENQSLSIDVNKLRFSSGGAEDTTTAKLGNSSLYQWPSNRPVSAALPAATQITLAKRTVPTTTNSFTNPPYQQQQQQQASSTAPTAAAVASAASSVANRNNNVEATANKVVEINDFDGKRCQTLLTKLVEEVLSTRDWQNEVLTIWRNSNTNRPQTVESIIYYVLMEYVHRAEVKRQQRLACANVFSFLMRHQAFGRVIFAQAYGRFGEDFPDLLVDVPNGWTYVFEFLGPILHEGCLDFNDVWQSRWLEDAQFTERFVRAFVNYFVQEFGASFTHKLWHIDNKLDRGQLFWSDARKYRDFLQSNSFQFLEPNSTPTTSGVQRPKVTRTPAEHVERISYLLRLSSDTAIDYINTNVHINVPFVRQLTKFLCCDFALTVITNKPSTKTKNNHKTNKNNNNKKQLQLNVENFKSQCTPLLRLCIDMLEAHEIACIEESLDSIHRQYTLECDSGELAMAETICSIWSVLYDSEVISRDSFQKWLKQEIGPSGPVYPRLLKDKLRAFIEKI</sequence>
<dbReference type="GO" id="GO:0003743">
    <property type="term" value="F:translation initiation factor activity"/>
    <property type="evidence" value="ECO:0007669"/>
    <property type="project" value="UniProtKB-KW"/>
</dbReference>
<feature type="compositionally biased region" description="Low complexity" evidence="4">
    <location>
        <begin position="313"/>
        <end position="330"/>
    </location>
</feature>
<feature type="compositionally biased region" description="Gly residues" evidence="4">
    <location>
        <begin position="852"/>
        <end position="862"/>
    </location>
</feature>
<dbReference type="GO" id="GO:0003729">
    <property type="term" value="F:mRNA binding"/>
    <property type="evidence" value="ECO:0007669"/>
    <property type="project" value="TreeGrafter"/>
</dbReference>
<feature type="compositionally biased region" description="Low complexity" evidence="4">
    <location>
        <begin position="989"/>
        <end position="1001"/>
    </location>
</feature>
<gene>
    <name evidence="6" type="primary">Dgri\GH10779</name>
    <name evidence="6" type="ORF">Dgri_GH10779</name>
</gene>
<dbReference type="GO" id="GO:0016281">
    <property type="term" value="C:eukaryotic translation initiation factor 4F complex"/>
    <property type="evidence" value="ECO:0007669"/>
    <property type="project" value="TreeGrafter"/>
</dbReference>
<feature type="region of interest" description="Disordered" evidence="4">
    <location>
        <begin position="172"/>
        <end position="240"/>
    </location>
</feature>
<dbReference type="HOGENOM" id="CLU_232923_0_0_1"/>
<dbReference type="GO" id="GO:0007283">
    <property type="term" value="P:spermatogenesis"/>
    <property type="evidence" value="ECO:0007669"/>
    <property type="project" value="EnsemblMetazoa"/>
</dbReference>
<dbReference type="PANTHER" id="PTHR23253">
    <property type="entry name" value="EUKARYOTIC TRANSLATION INITIATION FACTOR 4 GAMMA"/>
    <property type="match status" value="1"/>
</dbReference>
<keyword evidence="7" id="KW-1185">Reference proteome</keyword>
<evidence type="ECO:0000259" key="5">
    <source>
        <dbReference type="PROSITE" id="PS51366"/>
    </source>
</evidence>
<feature type="region of interest" description="Disordered" evidence="4">
    <location>
        <begin position="668"/>
        <end position="707"/>
    </location>
</feature>
<evidence type="ECO:0000256" key="2">
    <source>
        <dbReference type="ARBA" id="ARBA00022540"/>
    </source>
</evidence>
<dbReference type="InterPro" id="IPR003891">
    <property type="entry name" value="Initiation_fac_eIF4g_MI"/>
</dbReference>
<feature type="region of interest" description="Disordered" evidence="4">
    <location>
        <begin position="1307"/>
        <end position="1357"/>
    </location>
</feature>
<dbReference type="PROSITE" id="PS51366">
    <property type="entry name" value="MI"/>
    <property type="match status" value="1"/>
</dbReference>
<reference evidence="6 7" key="1">
    <citation type="journal article" date="2007" name="Nature">
        <title>Evolution of genes and genomes on the Drosophila phylogeny.</title>
        <authorList>
            <consortium name="Drosophila 12 Genomes Consortium"/>
            <person name="Clark A.G."/>
            <person name="Eisen M.B."/>
            <person name="Smith D.R."/>
            <person name="Bergman C.M."/>
            <person name="Oliver B."/>
            <person name="Markow T.A."/>
            <person name="Kaufman T.C."/>
            <person name="Kellis M."/>
            <person name="Gelbart W."/>
            <person name="Iyer V.N."/>
            <person name="Pollard D.A."/>
            <person name="Sackton T.B."/>
            <person name="Larracuente A.M."/>
            <person name="Singh N.D."/>
            <person name="Abad J.P."/>
            <person name="Abt D.N."/>
            <person name="Adryan B."/>
            <person name="Aguade M."/>
            <person name="Akashi H."/>
            <person name="Anderson W.W."/>
            <person name="Aquadro C.F."/>
            <person name="Ardell D.H."/>
            <person name="Arguello R."/>
            <person name="Artieri C.G."/>
            <person name="Barbash D.A."/>
            <person name="Barker D."/>
            <person name="Barsanti P."/>
            <person name="Batterham P."/>
            <person name="Batzoglou S."/>
            <person name="Begun D."/>
            <person name="Bhutkar A."/>
            <person name="Blanco E."/>
            <person name="Bosak S.A."/>
            <person name="Bradley R.K."/>
            <person name="Brand A.D."/>
            <person name="Brent M.R."/>
            <person name="Brooks A.N."/>
            <person name="Brown R.H."/>
            <person name="Butlin R.K."/>
            <person name="Caggese C."/>
            <person name="Calvi B.R."/>
            <person name="Bernardo de Carvalho A."/>
            <person name="Caspi A."/>
            <person name="Castrezana S."/>
            <person name="Celniker S.E."/>
            <person name="Chang J.L."/>
            <person name="Chapple C."/>
            <person name="Chatterji S."/>
            <person name="Chinwalla A."/>
            <person name="Civetta A."/>
            <person name="Clifton S.W."/>
            <person name="Comeron J.M."/>
            <person name="Costello J.C."/>
            <person name="Coyne J.A."/>
            <person name="Daub J."/>
            <person name="David R.G."/>
            <person name="Delcher A.L."/>
            <person name="Delehaunty K."/>
            <person name="Do C.B."/>
            <person name="Ebling H."/>
            <person name="Edwards K."/>
            <person name="Eickbush T."/>
            <person name="Evans J.D."/>
            <person name="Filipski A."/>
            <person name="Findeiss S."/>
            <person name="Freyhult E."/>
            <person name="Fulton L."/>
            <person name="Fulton R."/>
            <person name="Garcia A.C."/>
            <person name="Gardiner A."/>
            <person name="Garfield D.A."/>
            <person name="Garvin B.E."/>
            <person name="Gibson G."/>
            <person name="Gilbert D."/>
            <person name="Gnerre S."/>
            <person name="Godfrey J."/>
            <person name="Good R."/>
            <person name="Gotea V."/>
            <person name="Gravely B."/>
            <person name="Greenberg A.J."/>
            <person name="Griffiths-Jones S."/>
            <person name="Gross S."/>
            <person name="Guigo R."/>
            <person name="Gustafson E.A."/>
            <person name="Haerty W."/>
            <person name="Hahn M.W."/>
            <person name="Halligan D.L."/>
            <person name="Halpern A.L."/>
            <person name="Halter G.M."/>
            <person name="Han M.V."/>
            <person name="Heger A."/>
            <person name="Hillier L."/>
            <person name="Hinrichs A.S."/>
            <person name="Holmes I."/>
            <person name="Hoskins R.A."/>
            <person name="Hubisz M.J."/>
            <person name="Hultmark D."/>
            <person name="Huntley M.A."/>
            <person name="Jaffe D.B."/>
            <person name="Jagadeeshan S."/>
            <person name="Jeck W.R."/>
            <person name="Johnson J."/>
            <person name="Jones C.D."/>
            <person name="Jordan W.C."/>
            <person name="Karpen G.H."/>
            <person name="Kataoka E."/>
            <person name="Keightley P.D."/>
            <person name="Kheradpour P."/>
            <person name="Kirkness E.F."/>
            <person name="Koerich L.B."/>
            <person name="Kristiansen K."/>
            <person name="Kudrna D."/>
            <person name="Kulathinal R.J."/>
            <person name="Kumar S."/>
            <person name="Kwok R."/>
            <person name="Lander E."/>
            <person name="Langley C.H."/>
            <person name="Lapoint R."/>
            <person name="Lazzaro B.P."/>
            <person name="Lee S.J."/>
            <person name="Levesque L."/>
            <person name="Li R."/>
            <person name="Lin C.F."/>
            <person name="Lin M.F."/>
            <person name="Lindblad-Toh K."/>
            <person name="Llopart A."/>
            <person name="Long M."/>
            <person name="Low L."/>
            <person name="Lozovsky E."/>
            <person name="Lu J."/>
            <person name="Luo M."/>
            <person name="Machado C.A."/>
            <person name="Makalowski W."/>
            <person name="Marzo M."/>
            <person name="Matsuda M."/>
            <person name="Matzkin L."/>
            <person name="McAllister B."/>
            <person name="McBride C.S."/>
            <person name="McKernan B."/>
            <person name="McKernan K."/>
            <person name="Mendez-Lago M."/>
            <person name="Minx P."/>
            <person name="Mollenhauer M.U."/>
            <person name="Montooth K."/>
            <person name="Mount S.M."/>
            <person name="Mu X."/>
            <person name="Myers E."/>
            <person name="Negre B."/>
            <person name="Newfeld S."/>
            <person name="Nielsen R."/>
            <person name="Noor M.A."/>
            <person name="O'Grady P."/>
            <person name="Pachter L."/>
            <person name="Papaceit M."/>
            <person name="Parisi M.J."/>
            <person name="Parisi M."/>
            <person name="Parts L."/>
            <person name="Pedersen J.S."/>
            <person name="Pesole G."/>
            <person name="Phillippy A.M."/>
            <person name="Ponting C.P."/>
            <person name="Pop M."/>
            <person name="Porcelli D."/>
            <person name="Powell J.R."/>
            <person name="Prohaska S."/>
            <person name="Pruitt K."/>
            <person name="Puig M."/>
            <person name="Quesneville H."/>
            <person name="Ram K.R."/>
            <person name="Rand D."/>
            <person name="Rasmussen M.D."/>
            <person name="Reed L.K."/>
            <person name="Reenan R."/>
            <person name="Reily A."/>
            <person name="Remington K.A."/>
            <person name="Rieger T.T."/>
            <person name="Ritchie M.G."/>
            <person name="Robin C."/>
            <person name="Rogers Y.H."/>
            <person name="Rohde C."/>
            <person name="Rozas J."/>
            <person name="Rubenfield M.J."/>
            <person name="Ruiz A."/>
            <person name="Russo S."/>
            <person name="Salzberg S.L."/>
            <person name="Sanchez-Gracia A."/>
            <person name="Saranga D.J."/>
            <person name="Sato H."/>
            <person name="Schaeffer S.W."/>
            <person name="Schatz M.C."/>
            <person name="Schlenke T."/>
            <person name="Schwartz R."/>
            <person name="Segarra C."/>
            <person name="Singh R.S."/>
            <person name="Sirot L."/>
            <person name="Sirota M."/>
            <person name="Sisneros N.B."/>
            <person name="Smith C.D."/>
            <person name="Smith T.F."/>
            <person name="Spieth J."/>
            <person name="Stage D.E."/>
            <person name="Stark A."/>
            <person name="Stephan W."/>
            <person name="Strausberg R.L."/>
            <person name="Strempel S."/>
            <person name="Sturgill D."/>
            <person name="Sutton G."/>
            <person name="Sutton G.G."/>
            <person name="Tao W."/>
            <person name="Teichmann S."/>
            <person name="Tobari Y.N."/>
            <person name="Tomimura Y."/>
            <person name="Tsolas J.M."/>
            <person name="Valente V.L."/>
            <person name="Venter E."/>
            <person name="Venter J.C."/>
            <person name="Vicario S."/>
            <person name="Vieira F.G."/>
            <person name="Vilella A.J."/>
            <person name="Villasante A."/>
            <person name="Walenz B."/>
            <person name="Wang J."/>
            <person name="Wasserman M."/>
            <person name="Watts T."/>
            <person name="Wilson D."/>
            <person name="Wilson R.K."/>
            <person name="Wing R.A."/>
            <person name="Wolfner M.F."/>
            <person name="Wong A."/>
            <person name="Wong G.K."/>
            <person name="Wu C.I."/>
            <person name="Wu G."/>
            <person name="Yamamoto D."/>
            <person name="Yang H.P."/>
            <person name="Yang S.P."/>
            <person name="Yorke J.A."/>
            <person name="Yoshida K."/>
            <person name="Zdobnov E."/>
            <person name="Zhang P."/>
            <person name="Zhang Y."/>
            <person name="Zimin A.V."/>
            <person name="Baldwin J."/>
            <person name="Abdouelleil A."/>
            <person name="Abdulkadir J."/>
            <person name="Abebe A."/>
            <person name="Abera B."/>
            <person name="Abreu J."/>
            <person name="Acer S.C."/>
            <person name="Aftuck L."/>
            <person name="Alexander A."/>
            <person name="An P."/>
            <person name="Anderson E."/>
            <person name="Anderson S."/>
            <person name="Arachi H."/>
            <person name="Azer M."/>
            <person name="Bachantsang P."/>
            <person name="Barry A."/>
            <person name="Bayul T."/>
            <person name="Berlin A."/>
            <person name="Bessette D."/>
            <person name="Bloom T."/>
            <person name="Blye J."/>
            <person name="Boguslavskiy L."/>
            <person name="Bonnet C."/>
            <person name="Boukhgalter B."/>
            <person name="Bourzgui I."/>
            <person name="Brown A."/>
            <person name="Cahill P."/>
            <person name="Channer S."/>
            <person name="Cheshatsang Y."/>
            <person name="Chuda L."/>
            <person name="Citroen M."/>
            <person name="Collymore A."/>
            <person name="Cooke P."/>
            <person name="Costello M."/>
            <person name="D'Aco K."/>
            <person name="Daza R."/>
            <person name="De Haan G."/>
            <person name="DeGray S."/>
            <person name="DeMaso C."/>
            <person name="Dhargay N."/>
            <person name="Dooley K."/>
            <person name="Dooley E."/>
            <person name="Doricent M."/>
            <person name="Dorje P."/>
            <person name="Dorjee K."/>
            <person name="Dupes A."/>
            <person name="Elong R."/>
            <person name="Falk J."/>
            <person name="Farina A."/>
            <person name="Faro S."/>
            <person name="Ferguson D."/>
            <person name="Fisher S."/>
            <person name="Foley C.D."/>
            <person name="Franke A."/>
            <person name="Friedrich D."/>
            <person name="Gadbois L."/>
            <person name="Gearin G."/>
            <person name="Gearin C.R."/>
            <person name="Giannoukos G."/>
            <person name="Goode T."/>
            <person name="Graham J."/>
            <person name="Grandbois E."/>
            <person name="Grewal S."/>
            <person name="Gyaltsen K."/>
            <person name="Hafez N."/>
            <person name="Hagos B."/>
            <person name="Hall J."/>
            <person name="Henson C."/>
            <person name="Hollinger A."/>
            <person name="Honan T."/>
            <person name="Huard M.D."/>
            <person name="Hughes L."/>
            <person name="Hurhula B."/>
            <person name="Husby M.E."/>
            <person name="Kamat A."/>
            <person name="Kanga B."/>
            <person name="Kashin S."/>
            <person name="Khazanovich D."/>
            <person name="Kisner P."/>
            <person name="Lance K."/>
            <person name="Lara M."/>
            <person name="Lee W."/>
            <person name="Lennon N."/>
            <person name="Letendre F."/>
            <person name="LeVine R."/>
            <person name="Lipovsky A."/>
            <person name="Liu X."/>
            <person name="Liu J."/>
            <person name="Liu S."/>
            <person name="Lokyitsang T."/>
            <person name="Lokyitsang Y."/>
            <person name="Lubonja R."/>
            <person name="Lui A."/>
            <person name="MacDonald P."/>
            <person name="Magnisalis V."/>
            <person name="Maru K."/>
            <person name="Matthews C."/>
            <person name="McCusker W."/>
            <person name="McDonough S."/>
            <person name="Mehta T."/>
            <person name="Meldrim J."/>
            <person name="Meneus L."/>
            <person name="Mihai O."/>
            <person name="Mihalev A."/>
            <person name="Mihova T."/>
            <person name="Mittelman R."/>
            <person name="Mlenga V."/>
            <person name="Montmayeur A."/>
            <person name="Mulrain L."/>
            <person name="Navidi A."/>
            <person name="Naylor J."/>
            <person name="Negash T."/>
            <person name="Nguyen T."/>
            <person name="Nguyen N."/>
            <person name="Nicol R."/>
            <person name="Norbu C."/>
            <person name="Norbu N."/>
            <person name="Novod N."/>
            <person name="O'Neill B."/>
            <person name="Osman S."/>
            <person name="Markiewicz E."/>
            <person name="Oyono O.L."/>
            <person name="Patti C."/>
            <person name="Phunkhang P."/>
            <person name="Pierre F."/>
            <person name="Priest M."/>
            <person name="Raghuraman S."/>
            <person name="Rege F."/>
            <person name="Reyes R."/>
            <person name="Rise C."/>
            <person name="Rogov P."/>
            <person name="Ross K."/>
            <person name="Ryan E."/>
            <person name="Settipalli S."/>
            <person name="Shea T."/>
            <person name="Sherpa N."/>
            <person name="Shi L."/>
            <person name="Shih D."/>
            <person name="Sparrow T."/>
            <person name="Spaulding J."/>
            <person name="Stalker J."/>
            <person name="Stange-Thomann N."/>
            <person name="Stavropoulos S."/>
            <person name="Stone C."/>
            <person name="Strader C."/>
            <person name="Tesfaye S."/>
            <person name="Thomson T."/>
            <person name="Thoulutsang Y."/>
            <person name="Thoulutsang D."/>
            <person name="Topham K."/>
            <person name="Topping I."/>
            <person name="Tsamla T."/>
            <person name="Vassiliev H."/>
            <person name="Vo A."/>
            <person name="Wangchuk T."/>
            <person name="Wangdi T."/>
            <person name="Weiand M."/>
            <person name="Wilkinson J."/>
            <person name="Wilson A."/>
            <person name="Yadav S."/>
            <person name="Young G."/>
            <person name="Yu Q."/>
            <person name="Zembek L."/>
            <person name="Zhong D."/>
            <person name="Zimmer A."/>
            <person name="Zwirko Z."/>
            <person name="Jaffe D.B."/>
            <person name="Alvarez P."/>
            <person name="Brockman W."/>
            <person name="Butler J."/>
            <person name="Chin C."/>
            <person name="Gnerre S."/>
            <person name="Grabherr M."/>
            <person name="Kleber M."/>
            <person name="Mauceli E."/>
            <person name="MacCallum I."/>
        </authorList>
    </citation>
    <scope>NUCLEOTIDE SEQUENCE [LARGE SCALE GENOMIC DNA]</scope>
    <source>
        <strain evidence="7">Tucson 15287-2541.00</strain>
    </source>
</reference>
<accession>B4JTA5</accession>
<dbReference type="SMR" id="B4JTA5"/>
<dbReference type="Gene3D" id="1.25.40.180">
    <property type="match status" value="3"/>
</dbReference>
<evidence type="ECO:0000256" key="1">
    <source>
        <dbReference type="ARBA" id="ARBA00005775"/>
    </source>
</evidence>
<feature type="compositionally biased region" description="Low complexity" evidence="4">
    <location>
        <begin position="1702"/>
        <end position="1725"/>
    </location>
</feature>
<feature type="region of interest" description="Disordered" evidence="4">
    <location>
        <begin position="1282"/>
        <end position="1301"/>
    </location>
</feature>
<feature type="region of interest" description="Disordered" evidence="4">
    <location>
        <begin position="767"/>
        <end position="954"/>
    </location>
</feature>
<dbReference type="OrthoDB" id="514777at2759"/>
<dbReference type="InterPro" id="IPR016024">
    <property type="entry name" value="ARM-type_fold"/>
</dbReference>
<dbReference type="PhylomeDB" id="B4JTA5"/>
<feature type="compositionally biased region" description="Basic and acidic residues" evidence="4">
    <location>
        <begin position="1002"/>
        <end position="1011"/>
    </location>
</feature>
<feature type="compositionally biased region" description="Gly residues" evidence="4">
    <location>
        <begin position="374"/>
        <end position="384"/>
    </location>
</feature>
<feature type="compositionally biased region" description="Basic residues" evidence="4">
    <location>
        <begin position="25"/>
        <end position="43"/>
    </location>
</feature>
<name>B4JTA5_DROGR</name>
<evidence type="ECO:0000313" key="7">
    <source>
        <dbReference type="Proteomes" id="UP000001070"/>
    </source>
</evidence>
<feature type="compositionally biased region" description="Polar residues" evidence="4">
    <location>
        <begin position="823"/>
        <end position="841"/>
    </location>
</feature>
<evidence type="ECO:0000256" key="3">
    <source>
        <dbReference type="ARBA" id="ARBA00022917"/>
    </source>
</evidence>
<dbReference type="SMART" id="SM00543">
    <property type="entry name" value="MIF4G"/>
    <property type="match status" value="1"/>
</dbReference>
<feature type="region of interest" description="Disordered" evidence="4">
    <location>
        <begin position="1662"/>
        <end position="1753"/>
    </location>
</feature>
<dbReference type="GO" id="GO:0000340">
    <property type="term" value="F:RNA 7-methylguanosine cap binding"/>
    <property type="evidence" value="ECO:0007669"/>
    <property type="project" value="EnsemblMetazoa"/>
</dbReference>
<feature type="region of interest" description="Disordered" evidence="4">
    <location>
        <begin position="1"/>
        <end position="160"/>
    </location>
</feature>
<feature type="compositionally biased region" description="Low complexity" evidence="4">
    <location>
        <begin position="1820"/>
        <end position="1834"/>
    </location>
</feature>
<feature type="compositionally biased region" description="Low complexity" evidence="4">
    <location>
        <begin position="230"/>
        <end position="240"/>
    </location>
</feature>
<feature type="compositionally biased region" description="Low complexity" evidence="4">
    <location>
        <begin position="113"/>
        <end position="160"/>
    </location>
</feature>
<feature type="compositionally biased region" description="Polar residues" evidence="4">
    <location>
        <begin position="1734"/>
        <end position="1753"/>
    </location>
</feature>
<feature type="domain" description="MI" evidence="5">
    <location>
        <begin position="1868"/>
        <end position="1996"/>
    </location>
</feature>
<feature type="compositionally biased region" description="Low complexity" evidence="4">
    <location>
        <begin position="905"/>
        <end position="954"/>
    </location>
</feature>
<feature type="compositionally biased region" description="Polar residues" evidence="4">
    <location>
        <begin position="1334"/>
        <end position="1343"/>
    </location>
</feature>
<feature type="compositionally biased region" description="Basic residues" evidence="4">
    <location>
        <begin position="1315"/>
        <end position="1330"/>
    </location>
</feature>
<dbReference type="PANTHER" id="PTHR23253:SF78">
    <property type="entry name" value="EUKARYOTIC TRANSLATION INITIATION FACTOR 4G1, ISOFORM B-RELATED"/>
    <property type="match status" value="1"/>
</dbReference>